<name>N1PF42_DOTSN</name>
<evidence type="ECO:0000313" key="3">
    <source>
        <dbReference type="Proteomes" id="UP000016933"/>
    </source>
</evidence>
<accession>N1PF42</accession>
<organism evidence="2 3">
    <name type="scientific">Dothistroma septosporum (strain NZE10 / CBS 128990)</name>
    <name type="common">Red band needle blight fungus</name>
    <name type="synonym">Mycosphaerella pini</name>
    <dbReference type="NCBI Taxonomy" id="675120"/>
    <lineage>
        <taxon>Eukaryota</taxon>
        <taxon>Fungi</taxon>
        <taxon>Dikarya</taxon>
        <taxon>Ascomycota</taxon>
        <taxon>Pezizomycotina</taxon>
        <taxon>Dothideomycetes</taxon>
        <taxon>Dothideomycetidae</taxon>
        <taxon>Mycosphaerellales</taxon>
        <taxon>Mycosphaerellaceae</taxon>
        <taxon>Dothistroma</taxon>
    </lineage>
</organism>
<dbReference type="Proteomes" id="UP000016933">
    <property type="component" value="Unassembled WGS sequence"/>
</dbReference>
<sequence length="293" mass="28910">MRYSIVALAAAVTAVAGDNTITGTAGSQPSGQPPITAVEGSLPLGATCSDTKQCANGADCYGTTAETIRRCGNFNASCKDDSQCAYNTCSTDSGLCSGFLPSQSYKANTASQTLSAAGESTTYACNPAHQYPEGQQCVSTNGGLTLLPATTSGVAAASTGFACNPAHQYPEGQQCVSTNGGLTLLPATTSFAASAPSTGFACNPAHQYPAGQVCTEIGGQLTLVTEGSPAATATATALFPPIYPGGNNTVVAPTGTGAVYPSSSITPYQGSASVAGTLSGLAALVAGVVAFIL</sequence>
<dbReference type="eggNOG" id="ENOG502S5JG">
    <property type="taxonomic scope" value="Eukaryota"/>
</dbReference>
<evidence type="ECO:0000313" key="2">
    <source>
        <dbReference type="EMBL" id="EME41007.1"/>
    </source>
</evidence>
<protein>
    <submittedName>
        <fullName evidence="2">Uncharacterized protein</fullName>
    </submittedName>
</protein>
<keyword evidence="1" id="KW-0732">Signal</keyword>
<dbReference type="OMA" id="EGQICAT"/>
<evidence type="ECO:0000256" key="1">
    <source>
        <dbReference type="SAM" id="SignalP"/>
    </source>
</evidence>
<dbReference type="STRING" id="675120.N1PF42"/>
<keyword evidence="3" id="KW-1185">Reference proteome</keyword>
<dbReference type="EMBL" id="KB446543">
    <property type="protein sequence ID" value="EME41007.1"/>
    <property type="molecule type" value="Genomic_DNA"/>
</dbReference>
<proteinExistence type="predicted"/>
<reference evidence="2" key="1">
    <citation type="journal article" date="2012" name="PLoS Pathog.">
        <title>Diverse lifestyles and strategies of plant pathogenesis encoded in the genomes of eighteen Dothideomycetes fungi.</title>
        <authorList>
            <person name="Ohm R.A."/>
            <person name="Feau N."/>
            <person name="Henrissat B."/>
            <person name="Schoch C.L."/>
            <person name="Horwitz B.A."/>
            <person name="Barry K.W."/>
            <person name="Condon B.J."/>
            <person name="Copeland A.C."/>
            <person name="Dhillon B."/>
            <person name="Glaser F."/>
            <person name="Hesse C.N."/>
            <person name="Kosti I."/>
            <person name="LaButti K."/>
            <person name="Lindquist E.A."/>
            <person name="Lucas S."/>
            <person name="Salamov A.A."/>
            <person name="Bradshaw R.E."/>
            <person name="Ciuffetti L."/>
            <person name="Hamelin R.C."/>
            <person name="Kema G.H.J."/>
            <person name="Lawrence C."/>
            <person name="Scott J.A."/>
            <person name="Spatafora J.W."/>
            <person name="Turgeon B.G."/>
            <person name="de Wit P.J.G.M."/>
            <person name="Zhong S."/>
            <person name="Goodwin S.B."/>
            <person name="Grigoriev I.V."/>
        </authorList>
    </citation>
    <scope>NUCLEOTIDE SEQUENCE [LARGE SCALE GENOMIC DNA]</scope>
    <source>
        <strain evidence="2">NZE10</strain>
    </source>
</reference>
<feature type="chain" id="PRO_5004109686" evidence="1">
    <location>
        <begin position="18"/>
        <end position="293"/>
    </location>
</feature>
<dbReference type="HOGENOM" id="CLU_950026_0_0_1"/>
<feature type="signal peptide" evidence="1">
    <location>
        <begin position="1"/>
        <end position="17"/>
    </location>
</feature>
<reference evidence="2" key="2">
    <citation type="submission" date="2012-09" db="EMBL/GenBank/DDBJ databases">
        <title>The Genomes of the Fungal Plant Pathogens Cladosporium fulvum and Dothistroma septosporum Reveal Adaptation to Different Hosts and Lifestyles but also Signatures of Common Ancestry.</title>
        <authorList>
            <consortium name="DOE Joint Genome Institute"/>
            <person name="de Wit P.J.G.M."/>
            <person name="van der Burgt A."/>
            <person name="Okmen B."/>
            <person name="Stergiopoulos I."/>
            <person name="Abd-Elsalam K."/>
            <person name="Aerts A.L."/>
            <person name="Bahkali A.H.A."/>
            <person name="Beenen H.G."/>
            <person name="Chettri P."/>
            <person name="Cox M.P."/>
            <person name="Datema E."/>
            <person name="de Vries R.P."/>
            <person name="Dhillon B."/>
            <person name="Ganley A.R."/>
            <person name="Griffiths S."/>
            <person name="Guo Y."/>
            <person name="Hamelin R.C."/>
            <person name="Henrissat B."/>
            <person name="Kabir M.S."/>
            <person name="Jashni M.K."/>
            <person name="Kema G."/>
            <person name="Klaubauf S."/>
            <person name="Lapidus A."/>
            <person name="Levasseur A."/>
            <person name="Lindquist E."/>
            <person name="Mehrabi R."/>
            <person name="Ohm R.A."/>
            <person name="Owen T.J."/>
            <person name="Salamov A."/>
            <person name="Schwelm A."/>
            <person name="Schijlen E."/>
            <person name="Sun H."/>
            <person name="den Burg H.A."/>
            <person name="van Ham R.C.H.J."/>
            <person name="Zhang S."/>
            <person name="Goodwin S.B."/>
            <person name="Grigoriev I.V."/>
            <person name="Collemare J."/>
            <person name="Bradshaw R.E."/>
        </authorList>
    </citation>
    <scope>NUCLEOTIDE SEQUENCE</scope>
    <source>
        <strain evidence="2">NZE10</strain>
    </source>
</reference>
<gene>
    <name evidence="2" type="ORF">DOTSEDRAFT_74524</name>
</gene>
<dbReference type="OrthoDB" id="3650646at2759"/>
<dbReference type="AlphaFoldDB" id="N1PF42"/>